<dbReference type="AlphaFoldDB" id="A0A5M6IVF1"/>
<organism evidence="2 3">
    <name type="scientific">Rhodovastum atsumiense</name>
    <dbReference type="NCBI Taxonomy" id="504468"/>
    <lineage>
        <taxon>Bacteria</taxon>
        <taxon>Pseudomonadati</taxon>
        <taxon>Pseudomonadota</taxon>
        <taxon>Alphaproteobacteria</taxon>
        <taxon>Acetobacterales</taxon>
        <taxon>Acetobacteraceae</taxon>
        <taxon>Rhodovastum</taxon>
    </lineage>
</organism>
<comment type="caution">
    <text evidence="2">The sequence shown here is derived from an EMBL/GenBank/DDBJ whole genome shotgun (WGS) entry which is preliminary data.</text>
</comment>
<proteinExistence type="predicted"/>
<feature type="region of interest" description="Disordered" evidence="1">
    <location>
        <begin position="1"/>
        <end position="20"/>
    </location>
</feature>
<gene>
    <name evidence="2" type="ORF">F1189_10310</name>
</gene>
<accession>A0A5M6IVF1</accession>
<feature type="compositionally biased region" description="Polar residues" evidence="1">
    <location>
        <begin position="1"/>
        <end position="19"/>
    </location>
</feature>
<dbReference type="Proteomes" id="UP000325255">
    <property type="component" value="Unassembled WGS sequence"/>
</dbReference>
<dbReference type="RefSeq" id="WP_150040658.1">
    <property type="nucleotide sequence ID" value="NZ_OW485601.1"/>
</dbReference>
<dbReference type="EMBL" id="VWPK01000013">
    <property type="protein sequence ID" value="KAA5612286.1"/>
    <property type="molecule type" value="Genomic_DNA"/>
</dbReference>
<evidence type="ECO:0000313" key="3">
    <source>
        <dbReference type="Proteomes" id="UP000325255"/>
    </source>
</evidence>
<keyword evidence="3" id="KW-1185">Reference proteome</keyword>
<evidence type="ECO:0000313" key="2">
    <source>
        <dbReference type="EMBL" id="KAA5612286.1"/>
    </source>
</evidence>
<sequence length="118" mass="12863">MTQSAPPLATQTRPSSKAPRTSGLIWLWTAGGKSFGYRLGDELWSLSGRHCGRFVGNQVFSMTGAYRGEVIHGNRLVTNLAWRNLNQPGFLPALCWVGVPGRSDQAPLDIPAGYEDFA</sequence>
<protein>
    <submittedName>
        <fullName evidence="2">Uncharacterized protein</fullName>
    </submittedName>
</protein>
<reference evidence="2 3" key="1">
    <citation type="submission" date="2019-09" db="EMBL/GenBank/DDBJ databases">
        <title>Genome sequence of Rhodovastum atsumiense, a diverse member of the Acetobacteraceae family of non-sulfur purple photosynthetic bacteria.</title>
        <authorList>
            <person name="Meyer T."/>
            <person name="Kyndt J."/>
        </authorList>
    </citation>
    <scope>NUCLEOTIDE SEQUENCE [LARGE SCALE GENOMIC DNA]</scope>
    <source>
        <strain evidence="2 3">DSM 21279</strain>
    </source>
</reference>
<name>A0A5M6IVF1_9PROT</name>
<evidence type="ECO:0000256" key="1">
    <source>
        <dbReference type="SAM" id="MobiDB-lite"/>
    </source>
</evidence>
<dbReference type="OrthoDB" id="1551203at2"/>